<organism evidence="1 2">
    <name type="scientific">Pluteus cervinus</name>
    <dbReference type="NCBI Taxonomy" id="181527"/>
    <lineage>
        <taxon>Eukaryota</taxon>
        <taxon>Fungi</taxon>
        <taxon>Dikarya</taxon>
        <taxon>Basidiomycota</taxon>
        <taxon>Agaricomycotina</taxon>
        <taxon>Agaricomycetes</taxon>
        <taxon>Agaricomycetidae</taxon>
        <taxon>Agaricales</taxon>
        <taxon>Pluteineae</taxon>
        <taxon>Pluteaceae</taxon>
        <taxon>Pluteus</taxon>
    </lineage>
</organism>
<sequence length="192" mass="22097">MHGRVGRRICLLRWLWRKRCWQQGNGGLIQKVVMEVEGEDRDMQTTIFPRMERCPPCRPWRLPYRVHQRAGKREMEENQEARRDTMDRNMGIGHMVVGSEVHHIAGLYLSRSILKQVTLQVELIACSNRDSDDGTYNSPRGYDDCSLCAKEAKRVYEDDDGGYETSDSGDGYYSSGSERKYGRRMPGDGPSS</sequence>
<accession>A0ACD3AD59</accession>
<evidence type="ECO:0000313" key="2">
    <source>
        <dbReference type="Proteomes" id="UP000308600"/>
    </source>
</evidence>
<name>A0ACD3AD59_9AGAR</name>
<dbReference type="EMBL" id="ML208517">
    <property type="protein sequence ID" value="TFK63549.1"/>
    <property type="molecule type" value="Genomic_DNA"/>
</dbReference>
<gene>
    <name evidence="1" type="ORF">BDN72DRAFT_311510</name>
</gene>
<proteinExistence type="predicted"/>
<protein>
    <submittedName>
        <fullName evidence="1">Uncharacterized protein</fullName>
    </submittedName>
</protein>
<keyword evidence="2" id="KW-1185">Reference proteome</keyword>
<evidence type="ECO:0000313" key="1">
    <source>
        <dbReference type="EMBL" id="TFK63549.1"/>
    </source>
</evidence>
<dbReference type="Proteomes" id="UP000308600">
    <property type="component" value="Unassembled WGS sequence"/>
</dbReference>
<reference evidence="1 2" key="1">
    <citation type="journal article" date="2019" name="Nat. Ecol. Evol.">
        <title>Megaphylogeny resolves global patterns of mushroom evolution.</title>
        <authorList>
            <person name="Varga T."/>
            <person name="Krizsan K."/>
            <person name="Foldi C."/>
            <person name="Dima B."/>
            <person name="Sanchez-Garcia M."/>
            <person name="Sanchez-Ramirez S."/>
            <person name="Szollosi G.J."/>
            <person name="Szarkandi J.G."/>
            <person name="Papp V."/>
            <person name="Albert L."/>
            <person name="Andreopoulos W."/>
            <person name="Angelini C."/>
            <person name="Antonin V."/>
            <person name="Barry K.W."/>
            <person name="Bougher N.L."/>
            <person name="Buchanan P."/>
            <person name="Buyck B."/>
            <person name="Bense V."/>
            <person name="Catcheside P."/>
            <person name="Chovatia M."/>
            <person name="Cooper J."/>
            <person name="Damon W."/>
            <person name="Desjardin D."/>
            <person name="Finy P."/>
            <person name="Geml J."/>
            <person name="Haridas S."/>
            <person name="Hughes K."/>
            <person name="Justo A."/>
            <person name="Karasinski D."/>
            <person name="Kautmanova I."/>
            <person name="Kiss B."/>
            <person name="Kocsube S."/>
            <person name="Kotiranta H."/>
            <person name="LaButti K.M."/>
            <person name="Lechner B.E."/>
            <person name="Liimatainen K."/>
            <person name="Lipzen A."/>
            <person name="Lukacs Z."/>
            <person name="Mihaltcheva S."/>
            <person name="Morgado L.N."/>
            <person name="Niskanen T."/>
            <person name="Noordeloos M.E."/>
            <person name="Ohm R.A."/>
            <person name="Ortiz-Santana B."/>
            <person name="Ovrebo C."/>
            <person name="Racz N."/>
            <person name="Riley R."/>
            <person name="Savchenko A."/>
            <person name="Shiryaev A."/>
            <person name="Soop K."/>
            <person name="Spirin V."/>
            <person name="Szebenyi C."/>
            <person name="Tomsovsky M."/>
            <person name="Tulloss R.E."/>
            <person name="Uehling J."/>
            <person name="Grigoriev I.V."/>
            <person name="Vagvolgyi C."/>
            <person name="Papp T."/>
            <person name="Martin F.M."/>
            <person name="Miettinen O."/>
            <person name="Hibbett D.S."/>
            <person name="Nagy L.G."/>
        </authorList>
    </citation>
    <scope>NUCLEOTIDE SEQUENCE [LARGE SCALE GENOMIC DNA]</scope>
    <source>
        <strain evidence="1 2">NL-1719</strain>
    </source>
</reference>